<keyword evidence="1" id="KW-0443">Lipid metabolism</keyword>
<feature type="short sequence motif" description="GXSXG" evidence="2">
    <location>
        <begin position="271"/>
        <end position="275"/>
    </location>
</feature>
<dbReference type="Pfam" id="PF01734">
    <property type="entry name" value="Patatin"/>
    <property type="match status" value="1"/>
</dbReference>
<evidence type="ECO:0000256" key="2">
    <source>
        <dbReference type="PROSITE-ProRule" id="PRU01161"/>
    </source>
</evidence>
<feature type="region of interest" description="Disordered" evidence="3">
    <location>
        <begin position="141"/>
        <end position="162"/>
    </location>
</feature>
<dbReference type="Gene3D" id="3.40.1090.10">
    <property type="entry name" value="Cytosolic phospholipase A2 catalytic domain"/>
    <property type="match status" value="1"/>
</dbReference>
<name>W7TRM8_9STRA</name>
<feature type="compositionally biased region" description="Polar residues" evidence="3">
    <location>
        <begin position="1"/>
        <end position="12"/>
    </location>
</feature>
<dbReference type="InterPro" id="IPR002641">
    <property type="entry name" value="PNPLA_dom"/>
</dbReference>
<evidence type="ECO:0000259" key="4">
    <source>
        <dbReference type="PROSITE" id="PS51635"/>
    </source>
</evidence>
<dbReference type="OrthoDB" id="45309at2759"/>
<comment type="caution">
    <text evidence="2">Lacks conserved residue(s) required for the propagation of feature annotation.</text>
</comment>
<protein>
    <submittedName>
        <fullName evidence="5">Acyl transferase/acyl hydrolase/lysophospholipase</fullName>
    </submittedName>
</protein>
<dbReference type="EMBL" id="AZIL01001809">
    <property type="protein sequence ID" value="EWM23186.1"/>
    <property type="molecule type" value="Genomic_DNA"/>
</dbReference>
<evidence type="ECO:0000256" key="3">
    <source>
        <dbReference type="SAM" id="MobiDB-lite"/>
    </source>
</evidence>
<proteinExistence type="predicted"/>
<feature type="short sequence motif" description="GXGXXG" evidence="2">
    <location>
        <begin position="242"/>
        <end position="247"/>
    </location>
</feature>
<reference evidence="5 6" key="1">
    <citation type="journal article" date="2014" name="Mol. Plant">
        <title>Chromosome Scale Genome Assembly and Transcriptome Profiling of Nannochloropsis gaditana in Nitrogen Depletion.</title>
        <authorList>
            <person name="Corteggiani Carpinelli E."/>
            <person name="Telatin A."/>
            <person name="Vitulo N."/>
            <person name="Forcato C."/>
            <person name="D'Angelo M."/>
            <person name="Schiavon R."/>
            <person name="Vezzi A."/>
            <person name="Giacometti G.M."/>
            <person name="Morosinotto T."/>
            <person name="Valle G."/>
        </authorList>
    </citation>
    <scope>NUCLEOTIDE SEQUENCE [LARGE SCALE GENOMIC DNA]</scope>
    <source>
        <strain evidence="5 6">B-31</strain>
    </source>
</reference>
<feature type="domain" description="PNPLA" evidence="4">
    <location>
        <begin position="238"/>
        <end position="313"/>
    </location>
</feature>
<accession>W7TRM8</accession>
<organism evidence="5 6">
    <name type="scientific">Nannochloropsis gaditana</name>
    <dbReference type="NCBI Taxonomy" id="72520"/>
    <lineage>
        <taxon>Eukaryota</taxon>
        <taxon>Sar</taxon>
        <taxon>Stramenopiles</taxon>
        <taxon>Ochrophyta</taxon>
        <taxon>Eustigmatophyceae</taxon>
        <taxon>Eustigmatales</taxon>
        <taxon>Monodopsidaceae</taxon>
        <taxon>Nannochloropsis</taxon>
    </lineage>
</organism>
<dbReference type="GO" id="GO:0016740">
    <property type="term" value="F:transferase activity"/>
    <property type="evidence" value="ECO:0007669"/>
    <property type="project" value="UniProtKB-KW"/>
</dbReference>
<evidence type="ECO:0000313" key="6">
    <source>
        <dbReference type="Proteomes" id="UP000019335"/>
    </source>
</evidence>
<dbReference type="InterPro" id="IPR016035">
    <property type="entry name" value="Acyl_Trfase/lysoPLipase"/>
</dbReference>
<dbReference type="GO" id="GO:0016787">
    <property type="term" value="F:hydrolase activity"/>
    <property type="evidence" value="ECO:0007669"/>
    <property type="project" value="UniProtKB-KW"/>
</dbReference>
<feature type="region of interest" description="Disordered" evidence="3">
    <location>
        <begin position="1"/>
        <end position="24"/>
    </location>
</feature>
<sequence>MHARLTPTQTESHSMKGDGAPNSRIRGWHQQRRRRITMMGQVFVGLCLGAVGAETTYPCRGSRSSYSFCACSAAFIPSHYEGCGSLSWEWERKGRHHQTTRYGHIKRAESFPEGGEQLRHLSPLFAPPRPGTQGLWALRRRTSEQEEADVDSENRRRKSVPVTSLEQLHQVLSPEGGLRLRDLDVRGDSTAALLSSSFPPSPSPSSSPSFHPVAAAIHARIASRSTPGARTDGLKIGLSLEGGGMRGCVGAGMLAALNHLGLRDAFDVVYGSSAGSLMGAYFLSGQTPLEGPGIYYDILSQAGRKFIDQAPIP</sequence>
<dbReference type="Proteomes" id="UP000019335">
    <property type="component" value="Chromosome 18"/>
</dbReference>
<keyword evidence="6" id="KW-1185">Reference proteome</keyword>
<dbReference type="AlphaFoldDB" id="W7TRM8"/>
<comment type="caution">
    <text evidence="5">The sequence shown here is derived from an EMBL/GenBank/DDBJ whole genome shotgun (WGS) entry which is preliminary data.</text>
</comment>
<gene>
    <name evidence="5" type="ORF">Naga_100343g4</name>
</gene>
<evidence type="ECO:0000313" key="5">
    <source>
        <dbReference type="EMBL" id="EWM23186.1"/>
    </source>
</evidence>
<keyword evidence="5" id="KW-0378">Hydrolase</keyword>
<dbReference type="SUPFAM" id="SSF52151">
    <property type="entry name" value="FabD/lysophospholipase-like"/>
    <property type="match status" value="1"/>
</dbReference>
<evidence type="ECO:0000256" key="1">
    <source>
        <dbReference type="ARBA" id="ARBA00023098"/>
    </source>
</evidence>
<dbReference type="PROSITE" id="PS51635">
    <property type="entry name" value="PNPLA"/>
    <property type="match status" value="1"/>
</dbReference>
<dbReference type="GO" id="GO:0006629">
    <property type="term" value="P:lipid metabolic process"/>
    <property type="evidence" value="ECO:0007669"/>
    <property type="project" value="UniProtKB-KW"/>
</dbReference>
<keyword evidence="5" id="KW-0808">Transferase</keyword>